<keyword evidence="3" id="KW-1185">Reference proteome</keyword>
<sequence>MTELDTPGAGFIEHLDDSPVCERGFETWRTSVANDMRGEWSG</sequence>
<dbReference type="Proteomes" id="UP000006663">
    <property type="component" value="Chromosome"/>
</dbReference>
<evidence type="ECO:0000313" key="2">
    <source>
        <dbReference type="EMBL" id="ELY23777.1"/>
    </source>
</evidence>
<dbReference type="KEGG" id="hbo:Hbor_19770"/>
<dbReference type="STRING" id="469382.Hbor_19770"/>
<protein>
    <submittedName>
        <fullName evidence="1">Uncharacterized protein</fullName>
    </submittedName>
</protein>
<accession>E4NNS9</accession>
<name>E4NNS9_HALBP</name>
<dbReference type="Proteomes" id="UP000011585">
    <property type="component" value="Unassembled WGS sequence"/>
</dbReference>
<proteinExistence type="predicted"/>
<evidence type="ECO:0000313" key="1">
    <source>
        <dbReference type="EMBL" id="ADQ67543.1"/>
    </source>
</evidence>
<dbReference type="eggNOG" id="arCOG10182">
    <property type="taxonomic scope" value="Archaea"/>
</dbReference>
<reference evidence="1 3" key="1">
    <citation type="journal article" date="2009" name="Stand. Genomic Sci.">
        <title>Complete genome sequence of Halogeometricum borinquense type strain (PR3).</title>
        <authorList>
            <person name="Malfatti S."/>
            <person name="Tindall B.J."/>
            <person name="Schneider S."/>
            <person name="Fahnrich R."/>
            <person name="Lapidus A."/>
            <person name="Labuttii K."/>
            <person name="Copeland A."/>
            <person name="Glavina Del Rio T."/>
            <person name="Nolan M."/>
            <person name="Chen F."/>
            <person name="Lucas S."/>
            <person name="Tice H."/>
            <person name="Cheng J.F."/>
            <person name="Bruce D."/>
            <person name="Goodwin L."/>
            <person name="Pitluck S."/>
            <person name="Anderson I."/>
            <person name="Pati A."/>
            <person name="Ivanova N."/>
            <person name="Mavromatis K."/>
            <person name="Chen A."/>
            <person name="Palaniappan K."/>
            <person name="D'haeseleer P."/>
            <person name="Goker M."/>
            <person name="Bristow J."/>
            <person name="Eisen J.A."/>
            <person name="Markowitz V."/>
            <person name="Hugenholtz P."/>
            <person name="Kyrpides N.C."/>
            <person name="Klenk H.P."/>
            <person name="Chain P."/>
        </authorList>
    </citation>
    <scope>NUCLEOTIDE SEQUENCE [LARGE SCALE GENOMIC DNA]</scope>
    <source>
        <strain evidence="3">ATCC 700274 / DSM 11551 / JCM 10706 / KCTC 4070 / PR3</strain>
        <strain evidence="1">PR 3</strain>
    </source>
</reference>
<organism evidence="1 3">
    <name type="scientific">Halogeometricum borinquense (strain ATCC 700274 / DSM 11551 / JCM 10706 / KCTC 4070 / PR3)</name>
    <dbReference type="NCBI Taxonomy" id="469382"/>
    <lineage>
        <taxon>Archaea</taxon>
        <taxon>Methanobacteriati</taxon>
        <taxon>Methanobacteriota</taxon>
        <taxon>Stenosarchaea group</taxon>
        <taxon>Halobacteria</taxon>
        <taxon>Halobacteriales</taxon>
        <taxon>Haloferacaceae</taxon>
        <taxon>Halogeometricum</taxon>
    </lineage>
</organism>
<evidence type="ECO:0000313" key="4">
    <source>
        <dbReference type="Proteomes" id="UP000011585"/>
    </source>
</evidence>
<dbReference type="EMBL" id="AOHT01000051">
    <property type="protein sequence ID" value="ELY23777.1"/>
    <property type="molecule type" value="Genomic_DNA"/>
</dbReference>
<gene>
    <name evidence="1" type="ordered locus">Hbor_19770</name>
    <name evidence="2" type="ORF">C499_18539</name>
</gene>
<dbReference type="HOGENOM" id="CLU_3245220_0_0_2"/>
<evidence type="ECO:0000313" key="3">
    <source>
        <dbReference type="Proteomes" id="UP000006663"/>
    </source>
</evidence>
<reference evidence="2 4" key="2">
    <citation type="journal article" date="2014" name="PLoS Genet.">
        <title>Phylogenetically driven sequencing of extremely halophilic archaea reveals strategies for static and dynamic osmo-response.</title>
        <authorList>
            <person name="Becker E.A."/>
            <person name="Seitzer P.M."/>
            <person name="Tritt A."/>
            <person name="Larsen D."/>
            <person name="Krusor M."/>
            <person name="Yao A.I."/>
            <person name="Wu D."/>
            <person name="Madern D."/>
            <person name="Eisen J.A."/>
            <person name="Darling A.E."/>
            <person name="Facciotti M.T."/>
        </authorList>
    </citation>
    <scope>NUCLEOTIDE SEQUENCE [LARGE SCALE GENOMIC DNA]</scope>
    <source>
        <strain evidence="2 4">DSM 11551</strain>
    </source>
</reference>
<dbReference type="InterPro" id="IPR055924">
    <property type="entry name" value="DUF7501"/>
</dbReference>
<dbReference type="EMBL" id="CP001690">
    <property type="protein sequence ID" value="ADQ67543.1"/>
    <property type="molecule type" value="Genomic_DNA"/>
</dbReference>
<dbReference type="AlphaFoldDB" id="E4NNS9"/>
<dbReference type="Pfam" id="PF24333">
    <property type="entry name" value="DUF7501"/>
    <property type="match status" value="1"/>
</dbReference>